<accession>A0ABV5IT48</accession>
<protein>
    <submittedName>
        <fullName evidence="1">Uncharacterized protein</fullName>
    </submittedName>
</protein>
<comment type="caution">
    <text evidence="1">The sequence shown here is derived from an EMBL/GenBank/DDBJ whole genome shotgun (WGS) entry which is preliminary data.</text>
</comment>
<dbReference type="Proteomes" id="UP001589647">
    <property type="component" value="Unassembled WGS sequence"/>
</dbReference>
<evidence type="ECO:0000313" key="1">
    <source>
        <dbReference type="EMBL" id="MFB9207737.1"/>
    </source>
</evidence>
<keyword evidence="2" id="KW-1185">Reference proteome</keyword>
<gene>
    <name evidence="1" type="ORF">ACFFV7_41605</name>
</gene>
<organism evidence="1 2">
    <name type="scientific">Nonomuraea spiralis</name>
    <dbReference type="NCBI Taxonomy" id="46182"/>
    <lineage>
        <taxon>Bacteria</taxon>
        <taxon>Bacillati</taxon>
        <taxon>Actinomycetota</taxon>
        <taxon>Actinomycetes</taxon>
        <taxon>Streptosporangiales</taxon>
        <taxon>Streptosporangiaceae</taxon>
        <taxon>Nonomuraea</taxon>
    </lineage>
</organism>
<proteinExistence type="predicted"/>
<dbReference type="EMBL" id="JBHMEI010000064">
    <property type="protein sequence ID" value="MFB9207737.1"/>
    <property type="molecule type" value="Genomic_DNA"/>
</dbReference>
<name>A0ABV5IT48_9ACTN</name>
<dbReference type="RefSeq" id="WP_189653718.1">
    <property type="nucleotide sequence ID" value="NZ_BMRC01000047.1"/>
</dbReference>
<evidence type="ECO:0000313" key="2">
    <source>
        <dbReference type="Proteomes" id="UP001589647"/>
    </source>
</evidence>
<reference evidence="1 2" key="1">
    <citation type="submission" date="2024-09" db="EMBL/GenBank/DDBJ databases">
        <authorList>
            <person name="Sun Q."/>
            <person name="Mori K."/>
        </authorList>
    </citation>
    <scope>NUCLEOTIDE SEQUENCE [LARGE SCALE GENOMIC DNA]</scope>
    <source>
        <strain evidence="1 2">CCM 3426</strain>
    </source>
</reference>
<sequence length="47" mass="5323">MGPRLEVLSGWKRWLLLPGADLQTFTDVPLPAGPEVRFCAPERKDCR</sequence>